<feature type="transmembrane region" description="Helical" evidence="9">
    <location>
        <begin position="172"/>
        <end position="189"/>
    </location>
</feature>
<evidence type="ECO:0000313" key="13">
    <source>
        <dbReference type="Proteomes" id="UP000567922"/>
    </source>
</evidence>
<name>A0A839RTR9_9ACTN</name>
<comment type="subunit">
    <text evidence="9">Forms a complex with SecD. Part of the essential Sec protein translocation apparatus which comprises SecA, SecYEG and auxiliary proteins SecDF. Other proteins may also be involved.</text>
</comment>
<evidence type="ECO:0000259" key="11">
    <source>
        <dbReference type="Pfam" id="PF02355"/>
    </source>
</evidence>
<dbReference type="InterPro" id="IPR022646">
    <property type="entry name" value="SecD/SecF_CS"/>
</dbReference>
<dbReference type="GO" id="GO:0015450">
    <property type="term" value="F:protein-transporting ATPase activity"/>
    <property type="evidence" value="ECO:0007669"/>
    <property type="project" value="InterPro"/>
</dbReference>
<dbReference type="SUPFAM" id="SSF82866">
    <property type="entry name" value="Multidrug efflux transporter AcrB transmembrane domain"/>
    <property type="match status" value="1"/>
</dbReference>
<evidence type="ECO:0000256" key="7">
    <source>
        <dbReference type="ARBA" id="ARBA00023010"/>
    </source>
</evidence>
<evidence type="ECO:0000256" key="6">
    <source>
        <dbReference type="ARBA" id="ARBA00022989"/>
    </source>
</evidence>
<feature type="region of interest" description="Disordered" evidence="10">
    <location>
        <begin position="358"/>
        <end position="420"/>
    </location>
</feature>
<dbReference type="Pfam" id="PF07549">
    <property type="entry name" value="Sec_GG"/>
    <property type="match status" value="1"/>
</dbReference>
<keyword evidence="2 9" id="KW-0813">Transport</keyword>
<evidence type="ECO:0000256" key="9">
    <source>
        <dbReference type="HAMAP-Rule" id="MF_01464"/>
    </source>
</evidence>
<dbReference type="EMBL" id="JACHWS010000005">
    <property type="protein sequence ID" value="MBB3039960.1"/>
    <property type="molecule type" value="Genomic_DNA"/>
</dbReference>
<keyword evidence="8 9" id="KW-0472">Membrane</keyword>
<feature type="transmembrane region" description="Helical" evidence="9">
    <location>
        <begin position="196"/>
        <end position="217"/>
    </location>
</feature>
<dbReference type="NCBIfam" id="TIGR00966">
    <property type="entry name" value="transloc_SecF"/>
    <property type="match status" value="1"/>
</dbReference>
<protein>
    <recommendedName>
        <fullName evidence="9">Protein-export membrane protein SecF</fullName>
    </recommendedName>
</protein>
<feature type="region of interest" description="Disordered" evidence="10">
    <location>
        <begin position="1"/>
        <end position="20"/>
    </location>
</feature>
<dbReference type="InterPro" id="IPR048634">
    <property type="entry name" value="SecD_SecF_C"/>
</dbReference>
<evidence type="ECO:0000256" key="2">
    <source>
        <dbReference type="ARBA" id="ARBA00022448"/>
    </source>
</evidence>
<comment type="function">
    <text evidence="9">Part of the Sec protein translocase complex. Interacts with the SecYEG preprotein conducting channel. SecDF uses the proton motive force (PMF) to complete protein translocation after the ATP-dependent function of SecA.</text>
</comment>
<dbReference type="GO" id="GO:0043952">
    <property type="term" value="P:protein transport by the Sec complex"/>
    <property type="evidence" value="ECO:0007669"/>
    <property type="project" value="UniProtKB-UniRule"/>
</dbReference>
<comment type="caution">
    <text evidence="12">The sequence shown here is derived from an EMBL/GenBank/DDBJ whole genome shotgun (WGS) entry which is preliminary data.</text>
</comment>
<keyword evidence="4 9" id="KW-0812">Transmembrane</keyword>
<dbReference type="InterPro" id="IPR022813">
    <property type="entry name" value="SecD/SecF_arch_bac"/>
</dbReference>
<evidence type="ECO:0000256" key="4">
    <source>
        <dbReference type="ARBA" id="ARBA00022692"/>
    </source>
</evidence>
<dbReference type="PANTHER" id="PTHR30081">
    <property type="entry name" value="PROTEIN-EXPORT MEMBRANE PROTEIN SEC"/>
    <property type="match status" value="1"/>
</dbReference>
<evidence type="ECO:0000256" key="10">
    <source>
        <dbReference type="SAM" id="MobiDB-lite"/>
    </source>
</evidence>
<feature type="domain" description="Protein export membrane protein SecD/SecF C-terminal" evidence="11">
    <location>
        <begin position="146"/>
        <end position="335"/>
    </location>
</feature>
<reference evidence="12 13" key="1">
    <citation type="submission" date="2020-08" db="EMBL/GenBank/DDBJ databases">
        <title>Sequencing the genomes of 1000 actinobacteria strains.</title>
        <authorList>
            <person name="Klenk H.-P."/>
        </authorList>
    </citation>
    <scope>NUCLEOTIDE SEQUENCE [LARGE SCALE GENOMIC DNA]</scope>
    <source>
        <strain evidence="12 13">DSM 45258</strain>
    </source>
</reference>
<keyword evidence="6 9" id="KW-1133">Transmembrane helix</keyword>
<comment type="similarity">
    <text evidence="9">Belongs to the SecD/SecF family. SecF subfamily.</text>
</comment>
<dbReference type="PANTHER" id="PTHR30081:SF8">
    <property type="entry name" value="PROTEIN TRANSLOCASE SUBUNIT SECF"/>
    <property type="match status" value="1"/>
</dbReference>
<dbReference type="Proteomes" id="UP000567922">
    <property type="component" value="Unassembled WGS sequence"/>
</dbReference>
<dbReference type="AlphaFoldDB" id="A0A839RTR9"/>
<gene>
    <name evidence="9" type="primary">secF</name>
    <name evidence="12" type="ORF">FHU29_004450</name>
</gene>
<dbReference type="Gene3D" id="1.20.1640.10">
    <property type="entry name" value="Multidrug efflux transporter AcrB transmembrane domain"/>
    <property type="match status" value="1"/>
</dbReference>
<proteinExistence type="inferred from homology"/>
<keyword evidence="5 9" id="KW-0653">Protein transport</keyword>
<evidence type="ECO:0000256" key="5">
    <source>
        <dbReference type="ARBA" id="ARBA00022927"/>
    </source>
</evidence>
<dbReference type="PRINTS" id="PR01755">
    <property type="entry name" value="SECFTRNLCASE"/>
</dbReference>
<comment type="subcellular location">
    <subcellularLocation>
        <location evidence="1 9">Cell membrane</location>
        <topology evidence="1 9">Multi-pass membrane protein</topology>
    </subcellularLocation>
</comment>
<dbReference type="InterPro" id="IPR055344">
    <property type="entry name" value="SecD_SecF_C_bact"/>
</dbReference>
<dbReference type="GO" id="GO:0005886">
    <property type="term" value="C:plasma membrane"/>
    <property type="evidence" value="ECO:0007669"/>
    <property type="project" value="UniProtKB-SubCell"/>
</dbReference>
<feature type="compositionally biased region" description="Low complexity" evidence="10">
    <location>
        <begin position="358"/>
        <end position="375"/>
    </location>
</feature>
<dbReference type="HAMAP" id="MF_01464_B">
    <property type="entry name" value="SecF_B"/>
    <property type="match status" value="1"/>
</dbReference>
<feature type="compositionally biased region" description="Polar residues" evidence="10">
    <location>
        <begin position="1"/>
        <end position="11"/>
    </location>
</feature>
<feature type="transmembrane region" description="Helical" evidence="9">
    <location>
        <begin position="223"/>
        <end position="244"/>
    </location>
</feature>
<sequence>MTSPDAATSSAPVPPGAPRPDELPRHGFFYGLYTGTGAFNIVGRKNLFFLIAGAIVAISIAGILIRGFTFGIDFAGGTRVDFPAGQVSVQEAEEVFTDTLGISPTTSQVVGTGATASIQIRSEALEEPQIQAVQRALFEAFQPLDETGTPNINAISVAGVSETWGDQVTEQAIIALIVFFVIVCGYIALRFEWYMSLAAMAAVTFDLTVTAGVYAIVGFEVSPATIIGLLTILGYSLYDTVVVFDKVQENTRGVTQTTRRTYAEQANLGVNQTLMRSFNTSLVSVLPIASLMIVAVWMLGVGTLKDLALVQLVGVLVGTYSSIFFATPLLVWMKQRTEEIKEHTSRVMEKRAERTGALAAATVGTGPAVTGNPVPSGASESASGTVSGEEASPPAEGITPGGRRGRAPSPGARPTGKRKR</sequence>
<feature type="transmembrane region" description="Helical" evidence="9">
    <location>
        <begin position="282"/>
        <end position="302"/>
    </location>
</feature>
<feature type="transmembrane region" description="Helical" evidence="9">
    <location>
        <begin position="47"/>
        <end position="65"/>
    </location>
</feature>
<dbReference type="GO" id="GO:0065002">
    <property type="term" value="P:intracellular protein transmembrane transport"/>
    <property type="evidence" value="ECO:0007669"/>
    <property type="project" value="UniProtKB-UniRule"/>
</dbReference>
<evidence type="ECO:0000256" key="1">
    <source>
        <dbReference type="ARBA" id="ARBA00004651"/>
    </source>
</evidence>
<keyword evidence="13" id="KW-1185">Reference proteome</keyword>
<organism evidence="12 13">
    <name type="scientific">Hoyosella altamirensis</name>
    <dbReference type="NCBI Taxonomy" id="616997"/>
    <lineage>
        <taxon>Bacteria</taxon>
        <taxon>Bacillati</taxon>
        <taxon>Actinomycetota</taxon>
        <taxon>Actinomycetes</taxon>
        <taxon>Mycobacteriales</taxon>
        <taxon>Hoyosellaceae</taxon>
        <taxon>Hoyosella</taxon>
    </lineage>
</organism>
<evidence type="ECO:0000313" key="12">
    <source>
        <dbReference type="EMBL" id="MBB3039960.1"/>
    </source>
</evidence>
<evidence type="ECO:0000256" key="8">
    <source>
        <dbReference type="ARBA" id="ARBA00023136"/>
    </source>
</evidence>
<dbReference type="OrthoDB" id="9774769at2"/>
<keyword evidence="3 9" id="KW-1003">Cell membrane</keyword>
<feature type="transmembrane region" description="Helical" evidence="9">
    <location>
        <begin position="308"/>
        <end position="332"/>
    </location>
</feature>
<keyword evidence="7 9" id="KW-0811">Translocation</keyword>
<dbReference type="InterPro" id="IPR005665">
    <property type="entry name" value="SecF_bac"/>
</dbReference>
<dbReference type="NCBIfam" id="TIGR00916">
    <property type="entry name" value="2A0604s01"/>
    <property type="match status" value="1"/>
</dbReference>
<evidence type="ECO:0000256" key="3">
    <source>
        <dbReference type="ARBA" id="ARBA00022475"/>
    </source>
</evidence>
<dbReference type="GO" id="GO:0006605">
    <property type="term" value="P:protein targeting"/>
    <property type="evidence" value="ECO:0007669"/>
    <property type="project" value="UniProtKB-UniRule"/>
</dbReference>
<accession>A0A839RTR9</accession>
<dbReference type="Pfam" id="PF02355">
    <property type="entry name" value="SecD_SecF_C"/>
    <property type="match status" value="1"/>
</dbReference>
<dbReference type="InterPro" id="IPR022645">
    <property type="entry name" value="SecD/SecF_bac"/>
</dbReference>
<dbReference type="RefSeq" id="WP_064438738.1">
    <property type="nucleotide sequence ID" value="NZ_BDDI01000002.1"/>
</dbReference>